<evidence type="ECO:0000256" key="3">
    <source>
        <dbReference type="ARBA" id="ARBA00022448"/>
    </source>
</evidence>
<dbReference type="EMBL" id="JAAHCB010000363">
    <property type="protein sequence ID" value="NEU46708.1"/>
    <property type="molecule type" value="Genomic_DNA"/>
</dbReference>
<gene>
    <name evidence="6" type="ORF">G3385_13375</name>
</gene>
<proteinExistence type="inferred from homology"/>
<keyword evidence="4" id="KW-0732">Signal</keyword>
<dbReference type="InterPro" id="IPR039424">
    <property type="entry name" value="SBP_5"/>
</dbReference>
<evidence type="ECO:0000313" key="6">
    <source>
        <dbReference type="EMBL" id="NEU46708.1"/>
    </source>
</evidence>
<dbReference type="PANTHER" id="PTHR30290:SF10">
    <property type="entry name" value="PERIPLASMIC OLIGOPEPTIDE-BINDING PROTEIN-RELATED"/>
    <property type="match status" value="1"/>
</dbReference>
<feature type="domain" description="Solute-binding protein family 5" evidence="5">
    <location>
        <begin position="2"/>
        <end position="135"/>
    </location>
</feature>
<sequence length="179" mass="19565">DVLKDGSVAARGFVPSEFATGPDGKDYVDTAETLTEYNPDKAAEYYKKAVAELGGDVSFTLLFEDTEASKSVAENLQAQLQKNCPGLTVTLDQKPKKTRLQLMNSHDYDIGLTRWGPDYADPQSFMDLVTTTSTYNQGSYSNPEDDALIAKAETGEDAANAEASWKHSQEAEKILVQQV</sequence>
<dbReference type="GO" id="GO:0015833">
    <property type="term" value="P:peptide transport"/>
    <property type="evidence" value="ECO:0007669"/>
    <property type="project" value="TreeGrafter"/>
</dbReference>
<feature type="non-terminal residue" evidence="6">
    <location>
        <position position="1"/>
    </location>
</feature>
<evidence type="ECO:0000259" key="5">
    <source>
        <dbReference type="Pfam" id="PF00496"/>
    </source>
</evidence>
<dbReference type="GO" id="GO:1904680">
    <property type="term" value="F:peptide transmembrane transporter activity"/>
    <property type="evidence" value="ECO:0007669"/>
    <property type="project" value="TreeGrafter"/>
</dbReference>
<evidence type="ECO:0000256" key="1">
    <source>
        <dbReference type="ARBA" id="ARBA00004196"/>
    </source>
</evidence>
<comment type="similarity">
    <text evidence="2">Belongs to the bacterial solute-binding protein 5 family.</text>
</comment>
<protein>
    <submittedName>
        <fullName evidence="6">Peptide ABC transporter substrate-binding protein</fullName>
    </submittedName>
</protein>
<dbReference type="PANTHER" id="PTHR30290">
    <property type="entry name" value="PERIPLASMIC BINDING COMPONENT OF ABC TRANSPORTER"/>
    <property type="match status" value="1"/>
</dbReference>
<dbReference type="Pfam" id="PF00496">
    <property type="entry name" value="SBP_bac_5"/>
    <property type="match status" value="1"/>
</dbReference>
<evidence type="ECO:0000256" key="2">
    <source>
        <dbReference type="ARBA" id="ARBA00005695"/>
    </source>
</evidence>
<keyword evidence="3" id="KW-0813">Transport</keyword>
<dbReference type="Gene3D" id="3.10.105.10">
    <property type="entry name" value="Dipeptide-binding Protein, Domain 3"/>
    <property type="match status" value="1"/>
</dbReference>
<feature type="non-terminal residue" evidence="6">
    <location>
        <position position="179"/>
    </location>
</feature>
<evidence type="ECO:0000256" key="4">
    <source>
        <dbReference type="ARBA" id="ARBA00022729"/>
    </source>
</evidence>
<dbReference type="InterPro" id="IPR000914">
    <property type="entry name" value="SBP_5_dom"/>
</dbReference>
<comment type="caution">
    <text evidence="6">The sequence shown here is derived from an EMBL/GenBank/DDBJ whole genome shotgun (WGS) entry which is preliminary data.</text>
</comment>
<reference evidence="6" key="1">
    <citation type="submission" date="2020-02" db="EMBL/GenBank/DDBJ databases">
        <title>Draft Genome Sequences of Enterococcus faecium isolates derived from selected traditional Montenegrin brine cheese.</title>
        <authorList>
            <person name="Ruppitsch W."/>
            <person name="Nisic A."/>
            <person name="Allerberger F."/>
            <person name="Martinovic A."/>
        </authorList>
    </citation>
    <scope>NUCLEOTIDE SEQUENCE</scope>
    <source>
        <strain evidence="6">INF29</strain>
    </source>
</reference>
<organism evidence="6">
    <name type="scientific">Enterococcus faecium</name>
    <name type="common">Streptococcus faecium</name>
    <dbReference type="NCBI Taxonomy" id="1352"/>
    <lineage>
        <taxon>Bacteria</taxon>
        <taxon>Bacillati</taxon>
        <taxon>Bacillota</taxon>
        <taxon>Bacilli</taxon>
        <taxon>Lactobacillales</taxon>
        <taxon>Enterococcaceae</taxon>
        <taxon>Enterococcus</taxon>
    </lineage>
</organism>
<accession>A0A6B3QDF0</accession>
<dbReference type="AlphaFoldDB" id="A0A6B3QDF0"/>
<dbReference type="SUPFAM" id="SSF53850">
    <property type="entry name" value="Periplasmic binding protein-like II"/>
    <property type="match status" value="1"/>
</dbReference>
<dbReference type="GO" id="GO:0030313">
    <property type="term" value="C:cell envelope"/>
    <property type="evidence" value="ECO:0007669"/>
    <property type="project" value="UniProtKB-SubCell"/>
</dbReference>
<comment type="subcellular location">
    <subcellularLocation>
        <location evidence="1">Cell envelope</location>
    </subcellularLocation>
</comment>
<name>A0A6B3QDF0_ENTFC</name>